<dbReference type="EMBL" id="PKMF04000443">
    <property type="protein sequence ID" value="KAK7831494.1"/>
    <property type="molecule type" value="Genomic_DNA"/>
</dbReference>
<organism evidence="1 2">
    <name type="scientific">Quercus suber</name>
    <name type="common">Cork oak</name>
    <dbReference type="NCBI Taxonomy" id="58331"/>
    <lineage>
        <taxon>Eukaryota</taxon>
        <taxon>Viridiplantae</taxon>
        <taxon>Streptophyta</taxon>
        <taxon>Embryophyta</taxon>
        <taxon>Tracheophyta</taxon>
        <taxon>Spermatophyta</taxon>
        <taxon>Magnoliopsida</taxon>
        <taxon>eudicotyledons</taxon>
        <taxon>Gunneridae</taxon>
        <taxon>Pentapetalae</taxon>
        <taxon>rosids</taxon>
        <taxon>fabids</taxon>
        <taxon>Fagales</taxon>
        <taxon>Fagaceae</taxon>
        <taxon>Quercus</taxon>
    </lineage>
</organism>
<evidence type="ECO:0000313" key="1">
    <source>
        <dbReference type="EMBL" id="KAK7831494.1"/>
    </source>
</evidence>
<evidence type="ECO:0000313" key="2">
    <source>
        <dbReference type="Proteomes" id="UP000237347"/>
    </source>
</evidence>
<dbReference type="Proteomes" id="UP000237347">
    <property type="component" value="Unassembled WGS sequence"/>
</dbReference>
<dbReference type="GO" id="GO:0016301">
    <property type="term" value="F:kinase activity"/>
    <property type="evidence" value="ECO:0007669"/>
    <property type="project" value="UniProtKB-KW"/>
</dbReference>
<comment type="caution">
    <text evidence="1">The sequence shown here is derived from an EMBL/GenBank/DDBJ whole genome shotgun (WGS) entry which is preliminary data.</text>
</comment>
<gene>
    <name evidence="1" type="primary">LECRK1_12</name>
    <name evidence="1" type="ORF">CFP56_027286</name>
</gene>
<proteinExistence type="predicted"/>
<sequence length="62" mass="7289">MKRLERLVIVTIWCIQEDPSLRPSMKRVTQVLEGMKGVYLISTLAEKRVNVFRAINNERKET</sequence>
<dbReference type="AlphaFoldDB" id="A0AAW0JZ26"/>
<keyword evidence="2" id="KW-1185">Reference proteome</keyword>
<reference evidence="1 2" key="1">
    <citation type="journal article" date="2018" name="Sci. Data">
        <title>The draft genome sequence of cork oak.</title>
        <authorList>
            <person name="Ramos A.M."/>
            <person name="Usie A."/>
            <person name="Barbosa P."/>
            <person name="Barros P.M."/>
            <person name="Capote T."/>
            <person name="Chaves I."/>
            <person name="Simoes F."/>
            <person name="Abreu I."/>
            <person name="Carrasquinho I."/>
            <person name="Faro C."/>
            <person name="Guimaraes J.B."/>
            <person name="Mendonca D."/>
            <person name="Nobrega F."/>
            <person name="Rodrigues L."/>
            <person name="Saibo N.J.M."/>
            <person name="Varela M.C."/>
            <person name="Egas C."/>
            <person name="Matos J."/>
            <person name="Miguel C.M."/>
            <person name="Oliveira M.M."/>
            <person name="Ricardo C.P."/>
            <person name="Goncalves S."/>
        </authorList>
    </citation>
    <scope>NUCLEOTIDE SEQUENCE [LARGE SCALE GENOMIC DNA]</scope>
    <source>
        <strain evidence="2">cv. HL8</strain>
    </source>
</reference>
<name>A0AAW0JZ26_QUESU</name>
<protein>
    <submittedName>
        <fullName evidence="1">G-type lectin s-receptor-like serine/threonine-protein kinase lecrk1</fullName>
    </submittedName>
</protein>
<accession>A0AAW0JZ26</accession>